<organism evidence="2 3">
    <name type="scientific">Seriola dumerili</name>
    <name type="common">Greater amberjack</name>
    <name type="synonym">Caranx dumerili</name>
    <dbReference type="NCBI Taxonomy" id="41447"/>
    <lineage>
        <taxon>Eukaryota</taxon>
        <taxon>Metazoa</taxon>
        <taxon>Chordata</taxon>
        <taxon>Craniata</taxon>
        <taxon>Vertebrata</taxon>
        <taxon>Euteleostomi</taxon>
        <taxon>Actinopterygii</taxon>
        <taxon>Neopterygii</taxon>
        <taxon>Teleostei</taxon>
        <taxon>Neoteleostei</taxon>
        <taxon>Acanthomorphata</taxon>
        <taxon>Carangaria</taxon>
        <taxon>Carangiformes</taxon>
        <taxon>Carangidae</taxon>
        <taxon>Seriola</taxon>
    </lineage>
</organism>
<dbReference type="GeneTree" id="ENSGT00940000154348"/>
<sequence>MLHQNFNLNCDLGKLRDRLNPLEFYDKDEFLSRYSFTKETRLELGRWIGPTVKHRSDRNAAVPPMLQLLVALRYYATGCFKRVDGDLFMSRAIASLKNQYIQISPTGEMAAGFYRRAGFPGVLGAIDCTHIPIQNPGGVNGELFRNRKGYCLMCSCQLYLMTPLLTPQTPTERRCNSCHIAARGVMLDTTFTINVAVTVLYNFGNRHGDELHLEANEGPQEDRENDQEHNANPSGNSVRQTLIENHFSE</sequence>
<evidence type="ECO:0008006" key="4">
    <source>
        <dbReference type="Google" id="ProtNLM"/>
    </source>
</evidence>
<evidence type="ECO:0000256" key="1">
    <source>
        <dbReference type="SAM" id="MobiDB-lite"/>
    </source>
</evidence>
<reference evidence="2" key="1">
    <citation type="submission" date="2025-08" db="UniProtKB">
        <authorList>
            <consortium name="Ensembl"/>
        </authorList>
    </citation>
    <scope>IDENTIFICATION</scope>
</reference>
<evidence type="ECO:0000313" key="3">
    <source>
        <dbReference type="Proteomes" id="UP000261420"/>
    </source>
</evidence>
<proteinExistence type="predicted"/>
<feature type="region of interest" description="Disordered" evidence="1">
    <location>
        <begin position="218"/>
        <end position="249"/>
    </location>
</feature>
<dbReference type="Ensembl" id="ENSSDUT00000025190.1">
    <property type="protein sequence ID" value="ENSSDUP00000024731.1"/>
    <property type="gene ID" value="ENSSDUG00000017853.1"/>
</dbReference>
<keyword evidence="3" id="KW-1185">Reference proteome</keyword>
<name>A0A3B4V1Z8_SERDU</name>
<dbReference type="AlphaFoldDB" id="A0A3B4V1Z8"/>
<reference evidence="2" key="2">
    <citation type="submission" date="2025-09" db="UniProtKB">
        <authorList>
            <consortium name="Ensembl"/>
        </authorList>
    </citation>
    <scope>IDENTIFICATION</scope>
</reference>
<protein>
    <recommendedName>
        <fullName evidence="4">DDE Tnp4 domain-containing protein</fullName>
    </recommendedName>
</protein>
<evidence type="ECO:0000313" key="2">
    <source>
        <dbReference type="Ensembl" id="ENSSDUP00000024731.1"/>
    </source>
</evidence>
<dbReference type="Proteomes" id="UP000261420">
    <property type="component" value="Unplaced"/>
</dbReference>
<feature type="compositionally biased region" description="Polar residues" evidence="1">
    <location>
        <begin position="230"/>
        <end position="243"/>
    </location>
</feature>
<accession>A0A3B4V1Z8</accession>
<feature type="compositionally biased region" description="Basic and acidic residues" evidence="1">
    <location>
        <begin position="218"/>
        <end position="229"/>
    </location>
</feature>